<dbReference type="AlphaFoldDB" id="D4H1G5"/>
<dbReference type="InParanoid" id="D4H1G5"/>
<name>D4H1G5_DENA2</name>
<keyword evidence="3" id="KW-1185">Reference proteome</keyword>
<dbReference type="RefSeq" id="WP_013011235.1">
    <property type="nucleotide sequence ID" value="NC_013943.1"/>
</dbReference>
<feature type="region of interest" description="Disordered" evidence="1">
    <location>
        <begin position="1"/>
        <end position="100"/>
    </location>
</feature>
<proteinExistence type="predicted"/>
<dbReference type="HOGENOM" id="CLU_1783709_0_0_0"/>
<accession>D4H1G5</accession>
<protein>
    <recommendedName>
        <fullName evidence="4">EF-hand domain-containing protein</fullName>
    </recommendedName>
</protein>
<dbReference type="Proteomes" id="UP000002012">
    <property type="component" value="Chromosome"/>
</dbReference>
<gene>
    <name evidence="2" type="ordered locus">Dacet_1962</name>
</gene>
<evidence type="ECO:0000313" key="2">
    <source>
        <dbReference type="EMBL" id="ADD68725.1"/>
    </source>
</evidence>
<feature type="compositionally biased region" description="Acidic residues" evidence="1">
    <location>
        <begin position="112"/>
        <end position="122"/>
    </location>
</feature>
<evidence type="ECO:0000256" key="1">
    <source>
        <dbReference type="SAM" id="MobiDB-lite"/>
    </source>
</evidence>
<organism evidence="2 3">
    <name type="scientific">Denitrovibrio acetiphilus (strain DSM 12809 / NBRC 114555 / N2460)</name>
    <dbReference type="NCBI Taxonomy" id="522772"/>
    <lineage>
        <taxon>Bacteria</taxon>
        <taxon>Pseudomonadati</taxon>
        <taxon>Deferribacterota</taxon>
        <taxon>Deferribacteres</taxon>
        <taxon>Deferribacterales</taxon>
        <taxon>Geovibrionaceae</taxon>
        <taxon>Denitrovibrio</taxon>
    </lineage>
</organism>
<feature type="compositionally biased region" description="Polar residues" evidence="1">
    <location>
        <begin position="38"/>
        <end position="58"/>
    </location>
</feature>
<dbReference type="EMBL" id="CP001968">
    <property type="protein sequence ID" value="ADD68725.1"/>
    <property type="molecule type" value="Genomic_DNA"/>
</dbReference>
<feature type="compositionally biased region" description="Basic and acidic residues" evidence="1">
    <location>
        <begin position="66"/>
        <end position="78"/>
    </location>
</feature>
<evidence type="ECO:0000313" key="3">
    <source>
        <dbReference type="Proteomes" id="UP000002012"/>
    </source>
</evidence>
<reference evidence="2 3" key="1">
    <citation type="journal article" date="2010" name="Stand. Genomic Sci.">
        <title>Complete genome sequence of Denitrovibrio acetiphilus type strain (N2460).</title>
        <authorList>
            <person name="Kiss H."/>
            <person name="Lang E."/>
            <person name="Lapidus A."/>
            <person name="Copeland A."/>
            <person name="Nolan M."/>
            <person name="Glavina Del Rio T."/>
            <person name="Chen F."/>
            <person name="Lucas S."/>
            <person name="Tice H."/>
            <person name="Cheng J.F."/>
            <person name="Han C."/>
            <person name="Goodwin L."/>
            <person name="Pitluck S."/>
            <person name="Liolios K."/>
            <person name="Pati A."/>
            <person name="Ivanova N."/>
            <person name="Mavromatis K."/>
            <person name="Chen A."/>
            <person name="Palaniappan K."/>
            <person name="Land M."/>
            <person name="Hauser L."/>
            <person name="Chang Y.J."/>
            <person name="Jeffries C.D."/>
            <person name="Detter J.C."/>
            <person name="Brettin T."/>
            <person name="Spring S."/>
            <person name="Rohde M."/>
            <person name="Goker M."/>
            <person name="Woyke T."/>
            <person name="Bristow J."/>
            <person name="Eisen J.A."/>
            <person name="Markowitz V."/>
            <person name="Hugenholtz P."/>
            <person name="Kyrpides N.C."/>
            <person name="Klenk H.P."/>
        </authorList>
    </citation>
    <scope>NUCLEOTIDE SEQUENCE [LARGE SCALE GENOMIC DNA]</scope>
    <source>
        <strain evidence="3">DSM 12809 / NBRC 114555 / N2460</strain>
    </source>
</reference>
<dbReference type="KEGG" id="dap:Dacet_1962"/>
<feature type="compositionally biased region" description="Polar residues" evidence="1">
    <location>
        <begin position="1"/>
        <end position="30"/>
    </location>
</feature>
<feature type="region of interest" description="Disordered" evidence="1">
    <location>
        <begin position="112"/>
        <end position="145"/>
    </location>
</feature>
<sequence length="145" mass="15207">MSISSIGMSYSQLQTSSELTIKGQGSNSSESTKETDSAVKSSGSMDSVSLSAETSQSYAIGGDTVSKSEFDQYDKDGDGEISASEQAAYEADQVDEADEDDTQAALIEAMEDAQDEVDEETEAVYSPYGEMSVKGESGTQVNATA</sequence>
<dbReference type="PaxDb" id="522772-Dacet_1962"/>
<evidence type="ECO:0008006" key="4">
    <source>
        <dbReference type="Google" id="ProtNLM"/>
    </source>
</evidence>